<sequence>MSDVENIELSNRYQRQPTQQSFINDTNSTALSSAISVEPLEGGENPEDYPDGGLMAYSVILGSFLGLVVNLGIINSVGAIQTYVSNHQLSHLKQSSISWIFSIYLSLSYAGGLIVGPIFDKKGPLMILITSTGFIFMGLMAIANSVEIWQFILSFIALGIGNGFGMTPLIGVISHWFLKKRGNTTGIATSGGSVGGLIFPLMLRSLYPKVGFVWSIRILAFICLFCQVSSLLLVKERMISKHNQEQNNATSEEIAVEKKRFYVSWDMFKIKDYKFFFLALGGFCAELSLILLVTYYASYAIAHGTTESTSYLLLTLWNGTGIAGRWVPAYVSDYYGRFNVNIIMLLSYCLSIFVLLYPFASNQKILWAFAGIGGFCSGSILSLLPACLSQITPVKQIGTKYGILNFILSTANLFGIPIAAAIIDDGSSKQYNNFMVLVGCLSIGGVLFWAISRCIVLKSFKLLVKV</sequence>
<comment type="similarity">
    <text evidence="2">Belongs to the major facilitator superfamily. Monocarboxylate porter (TC 2.A.1.13) family.</text>
</comment>
<gene>
    <name evidence="5" type="ORF">CANVERA_P0241</name>
</gene>
<dbReference type="InterPro" id="IPR020846">
    <property type="entry name" value="MFS_dom"/>
</dbReference>
<proteinExistence type="inferred from homology"/>
<dbReference type="Gene3D" id="1.20.1250.20">
    <property type="entry name" value="MFS general substrate transporter like domains"/>
    <property type="match status" value="1"/>
</dbReference>
<feature type="transmembrane region" description="Helical" evidence="3">
    <location>
        <begin position="97"/>
        <end position="118"/>
    </location>
</feature>
<dbReference type="GO" id="GO:0016020">
    <property type="term" value="C:membrane"/>
    <property type="evidence" value="ECO:0007669"/>
    <property type="project" value="UniProtKB-SubCell"/>
</dbReference>
<feature type="domain" description="Major facilitator superfamily (MFS) profile" evidence="4">
    <location>
        <begin position="55"/>
        <end position="456"/>
    </location>
</feature>
<feature type="transmembrane region" description="Helical" evidence="3">
    <location>
        <begin position="275"/>
        <end position="297"/>
    </location>
</feature>
<dbReference type="InterPro" id="IPR011701">
    <property type="entry name" value="MFS"/>
</dbReference>
<dbReference type="InterPro" id="IPR036259">
    <property type="entry name" value="MFS_trans_sf"/>
</dbReference>
<feature type="transmembrane region" description="Helical" evidence="3">
    <location>
        <begin position="148"/>
        <end position="173"/>
    </location>
</feature>
<dbReference type="InterPro" id="IPR050327">
    <property type="entry name" value="Proton-linked_MCT"/>
</dbReference>
<keyword evidence="6" id="KW-1185">Reference proteome</keyword>
<dbReference type="EMBL" id="CANTUO010000001">
    <property type="protein sequence ID" value="CAI5755725.1"/>
    <property type="molecule type" value="Genomic_DNA"/>
</dbReference>
<dbReference type="OrthoDB" id="6509908at2759"/>
<feature type="transmembrane region" description="Helical" evidence="3">
    <location>
        <begin position="401"/>
        <end position="423"/>
    </location>
</feature>
<evidence type="ECO:0000259" key="4">
    <source>
        <dbReference type="PROSITE" id="PS50850"/>
    </source>
</evidence>
<accession>A0A9W4TRX2</accession>
<dbReference type="PROSITE" id="PS50850">
    <property type="entry name" value="MFS"/>
    <property type="match status" value="1"/>
</dbReference>
<feature type="transmembrane region" description="Helical" evidence="3">
    <location>
        <begin position="435"/>
        <end position="456"/>
    </location>
</feature>
<dbReference type="PANTHER" id="PTHR11360">
    <property type="entry name" value="MONOCARBOXYLATE TRANSPORTER"/>
    <property type="match status" value="1"/>
</dbReference>
<feature type="transmembrane region" description="Helical" evidence="3">
    <location>
        <begin position="125"/>
        <end position="142"/>
    </location>
</feature>
<evidence type="ECO:0000256" key="2">
    <source>
        <dbReference type="ARBA" id="ARBA00006727"/>
    </source>
</evidence>
<keyword evidence="3" id="KW-1133">Transmembrane helix</keyword>
<name>A0A9W4TRX2_9ASCO</name>
<protein>
    <recommendedName>
        <fullName evidence="4">Major facilitator superfamily (MFS) profile domain-containing protein</fullName>
    </recommendedName>
</protein>
<dbReference type="GO" id="GO:0032218">
    <property type="term" value="P:riboflavin transport"/>
    <property type="evidence" value="ECO:0007669"/>
    <property type="project" value="TreeGrafter"/>
</dbReference>
<feature type="transmembrane region" description="Helical" evidence="3">
    <location>
        <begin position="340"/>
        <end position="359"/>
    </location>
</feature>
<dbReference type="PANTHER" id="PTHR11360:SF177">
    <property type="entry name" value="RIBOFLAVIN TRANSPORTER MCH5"/>
    <property type="match status" value="1"/>
</dbReference>
<organism evidence="5 6">
    <name type="scientific">Candida verbasci</name>
    <dbReference type="NCBI Taxonomy" id="1227364"/>
    <lineage>
        <taxon>Eukaryota</taxon>
        <taxon>Fungi</taxon>
        <taxon>Dikarya</taxon>
        <taxon>Ascomycota</taxon>
        <taxon>Saccharomycotina</taxon>
        <taxon>Pichiomycetes</taxon>
        <taxon>Debaryomycetaceae</taxon>
        <taxon>Candida/Lodderomyces clade</taxon>
        <taxon>Candida</taxon>
    </lineage>
</organism>
<feature type="transmembrane region" description="Helical" evidence="3">
    <location>
        <begin position="54"/>
        <end position="77"/>
    </location>
</feature>
<feature type="transmembrane region" description="Helical" evidence="3">
    <location>
        <begin position="309"/>
        <end position="328"/>
    </location>
</feature>
<comment type="caution">
    <text evidence="5">The sequence shown here is derived from an EMBL/GenBank/DDBJ whole genome shotgun (WGS) entry which is preliminary data.</text>
</comment>
<keyword evidence="3" id="KW-0472">Membrane</keyword>
<evidence type="ECO:0000256" key="3">
    <source>
        <dbReference type="SAM" id="Phobius"/>
    </source>
</evidence>
<evidence type="ECO:0000313" key="6">
    <source>
        <dbReference type="Proteomes" id="UP001152885"/>
    </source>
</evidence>
<reference evidence="5" key="1">
    <citation type="submission" date="2022-12" db="EMBL/GenBank/DDBJ databases">
        <authorList>
            <person name="Brejova B."/>
        </authorList>
    </citation>
    <scope>NUCLEOTIDE SEQUENCE</scope>
</reference>
<keyword evidence="3" id="KW-0812">Transmembrane</keyword>
<dbReference type="SUPFAM" id="SSF103473">
    <property type="entry name" value="MFS general substrate transporter"/>
    <property type="match status" value="1"/>
</dbReference>
<dbReference type="Pfam" id="PF07690">
    <property type="entry name" value="MFS_1"/>
    <property type="match status" value="1"/>
</dbReference>
<dbReference type="AlphaFoldDB" id="A0A9W4TRX2"/>
<dbReference type="GO" id="GO:0022857">
    <property type="term" value="F:transmembrane transporter activity"/>
    <property type="evidence" value="ECO:0007669"/>
    <property type="project" value="InterPro"/>
</dbReference>
<feature type="transmembrane region" description="Helical" evidence="3">
    <location>
        <begin position="365"/>
        <end position="389"/>
    </location>
</feature>
<comment type="subcellular location">
    <subcellularLocation>
        <location evidence="1">Membrane</location>
        <topology evidence="1">Multi-pass membrane protein</topology>
    </subcellularLocation>
</comment>
<feature type="transmembrane region" description="Helical" evidence="3">
    <location>
        <begin position="212"/>
        <end position="234"/>
    </location>
</feature>
<evidence type="ECO:0000256" key="1">
    <source>
        <dbReference type="ARBA" id="ARBA00004141"/>
    </source>
</evidence>
<dbReference type="Proteomes" id="UP001152885">
    <property type="component" value="Unassembled WGS sequence"/>
</dbReference>
<dbReference type="CDD" id="cd17352">
    <property type="entry name" value="MFS_MCT_SLC16"/>
    <property type="match status" value="1"/>
</dbReference>
<evidence type="ECO:0000313" key="5">
    <source>
        <dbReference type="EMBL" id="CAI5755725.1"/>
    </source>
</evidence>